<keyword evidence="3" id="KW-1185">Reference proteome</keyword>
<evidence type="ECO:0000313" key="2">
    <source>
        <dbReference type="EnsemblMetazoa" id="CapteP213719"/>
    </source>
</evidence>
<proteinExistence type="predicted"/>
<gene>
    <name evidence="1" type="ORF">CAPTEDRAFT_213719</name>
</gene>
<dbReference type="SUPFAM" id="SSF57196">
    <property type="entry name" value="EGF/Laminin"/>
    <property type="match status" value="1"/>
</dbReference>
<reference evidence="3" key="1">
    <citation type="submission" date="2012-12" db="EMBL/GenBank/DDBJ databases">
        <authorList>
            <person name="Hellsten U."/>
            <person name="Grimwood J."/>
            <person name="Chapman J.A."/>
            <person name="Shapiro H."/>
            <person name="Aerts A."/>
            <person name="Otillar R.P."/>
            <person name="Terry A.Y."/>
            <person name="Boore J.L."/>
            <person name="Simakov O."/>
            <person name="Marletaz F."/>
            <person name="Cho S.-J."/>
            <person name="Edsinger-Gonzales E."/>
            <person name="Havlak P."/>
            <person name="Kuo D.-H."/>
            <person name="Larsson T."/>
            <person name="Lv J."/>
            <person name="Arendt D."/>
            <person name="Savage R."/>
            <person name="Osoegawa K."/>
            <person name="de Jong P."/>
            <person name="Lindberg D.R."/>
            <person name="Seaver E.C."/>
            <person name="Weisblat D.A."/>
            <person name="Putnam N.H."/>
            <person name="Grigoriev I.V."/>
            <person name="Rokhsar D.S."/>
        </authorList>
    </citation>
    <scope>NUCLEOTIDE SEQUENCE</scope>
    <source>
        <strain evidence="3">I ESC-2004</strain>
    </source>
</reference>
<dbReference type="EMBL" id="AMQN01026209">
    <property type="status" value="NOT_ANNOTATED_CDS"/>
    <property type="molecule type" value="Genomic_DNA"/>
</dbReference>
<dbReference type="EMBL" id="KB306166">
    <property type="protein sequence ID" value="ELU00110.1"/>
    <property type="molecule type" value="Genomic_DNA"/>
</dbReference>
<dbReference type="HOGENOM" id="CLU_076805_0_0_1"/>
<evidence type="ECO:0000313" key="1">
    <source>
        <dbReference type="EMBL" id="ELU00110.1"/>
    </source>
</evidence>
<sequence>MANASDIAVAVDTHSLEQRTKRSVEYACYCGNNYNYARFGTRPNGCSYNCRVCPTGKYKGEGDPIINGKPNCENECHCEDELPCLYSNGTCTDGCAAGWRGDVCNERDCKFENGGCQHRCIEGKRDKWCSCDEGFDISPNNWRECIDIKECEGKRGEDYDEDCHTCVNTIGSYT</sequence>
<dbReference type="Gene3D" id="2.10.25.10">
    <property type="entry name" value="Laminin"/>
    <property type="match status" value="1"/>
</dbReference>
<organism evidence="1">
    <name type="scientific">Capitella teleta</name>
    <name type="common">Polychaete worm</name>
    <dbReference type="NCBI Taxonomy" id="283909"/>
    <lineage>
        <taxon>Eukaryota</taxon>
        <taxon>Metazoa</taxon>
        <taxon>Spiralia</taxon>
        <taxon>Lophotrochozoa</taxon>
        <taxon>Annelida</taxon>
        <taxon>Polychaeta</taxon>
        <taxon>Sedentaria</taxon>
        <taxon>Scolecida</taxon>
        <taxon>Capitellidae</taxon>
        <taxon>Capitella</taxon>
    </lineage>
</organism>
<dbReference type="Proteomes" id="UP000014760">
    <property type="component" value="Unassembled WGS sequence"/>
</dbReference>
<reference evidence="2" key="3">
    <citation type="submission" date="2015-06" db="UniProtKB">
        <authorList>
            <consortium name="EnsemblMetazoa"/>
        </authorList>
    </citation>
    <scope>IDENTIFICATION</scope>
</reference>
<dbReference type="EnsemblMetazoa" id="CapteT213719">
    <property type="protein sequence ID" value="CapteP213719"/>
    <property type="gene ID" value="CapteG213719"/>
</dbReference>
<protein>
    <recommendedName>
        <fullName evidence="4">EGF-like domain-containing protein</fullName>
    </recommendedName>
</protein>
<dbReference type="AlphaFoldDB" id="R7U282"/>
<name>R7U282_CAPTE</name>
<accession>R7U282</accession>
<evidence type="ECO:0008006" key="4">
    <source>
        <dbReference type="Google" id="ProtNLM"/>
    </source>
</evidence>
<reference evidence="1 3" key="2">
    <citation type="journal article" date="2013" name="Nature">
        <title>Insights into bilaterian evolution from three spiralian genomes.</title>
        <authorList>
            <person name="Simakov O."/>
            <person name="Marletaz F."/>
            <person name="Cho S.J."/>
            <person name="Edsinger-Gonzales E."/>
            <person name="Havlak P."/>
            <person name="Hellsten U."/>
            <person name="Kuo D.H."/>
            <person name="Larsson T."/>
            <person name="Lv J."/>
            <person name="Arendt D."/>
            <person name="Savage R."/>
            <person name="Osoegawa K."/>
            <person name="de Jong P."/>
            <person name="Grimwood J."/>
            <person name="Chapman J.A."/>
            <person name="Shapiro H."/>
            <person name="Aerts A."/>
            <person name="Otillar R.P."/>
            <person name="Terry A.Y."/>
            <person name="Boore J.L."/>
            <person name="Grigoriev I.V."/>
            <person name="Lindberg D.R."/>
            <person name="Seaver E.C."/>
            <person name="Weisblat D.A."/>
            <person name="Putnam N.H."/>
            <person name="Rokhsar D.S."/>
        </authorList>
    </citation>
    <scope>NUCLEOTIDE SEQUENCE</scope>
    <source>
        <strain evidence="1 3">I ESC-2004</strain>
    </source>
</reference>
<feature type="non-terminal residue" evidence="1">
    <location>
        <position position="174"/>
    </location>
</feature>
<dbReference type="OrthoDB" id="10252017at2759"/>
<evidence type="ECO:0000313" key="3">
    <source>
        <dbReference type="Proteomes" id="UP000014760"/>
    </source>
</evidence>